<dbReference type="AlphaFoldDB" id="A0A6I8V0T7"/>
<reference evidence="2" key="1">
    <citation type="submission" date="2025-08" db="UniProtKB">
        <authorList>
            <consortium name="RefSeq"/>
        </authorList>
    </citation>
    <scope>IDENTIFICATION</scope>
    <source>
        <strain evidence="2">MV-25-SWS-2005</strain>
        <tissue evidence="2">Whole body</tissue>
    </source>
</reference>
<gene>
    <name evidence="2" type="primary">LOC6901764</name>
</gene>
<dbReference type="ExpressionAtlas" id="A0A6I8V0T7">
    <property type="expression patterns" value="baseline"/>
</dbReference>
<protein>
    <submittedName>
        <fullName evidence="2">Uncharacterized protein</fullName>
    </submittedName>
</protein>
<keyword evidence="1" id="KW-1185">Reference proteome</keyword>
<name>A0A6I8V0T7_DROPS</name>
<organism evidence="1 2">
    <name type="scientific">Drosophila pseudoobscura pseudoobscura</name>
    <name type="common">Fruit fly</name>
    <dbReference type="NCBI Taxonomy" id="46245"/>
    <lineage>
        <taxon>Eukaryota</taxon>
        <taxon>Metazoa</taxon>
        <taxon>Ecdysozoa</taxon>
        <taxon>Arthropoda</taxon>
        <taxon>Hexapoda</taxon>
        <taxon>Insecta</taxon>
        <taxon>Pterygota</taxon>
        <taxon>Neoptera</taxon>
        <taxon>Endopterygota</taxon>
        <taxon>Diptera</taxon>
        <taxon>Brachycera</taxon>
        <taxon>Muscomorpha</taxon>
        <taxon>Ephydroidea</taxon>
        <taxon>Drosophilidae</taxon>
        <taxon>Drosophila</taxon>
        <taxon>Sophophora</taxon>
    </lineage>
</organism>
<evidence type="ECO:0000313" key="2">
    <source>
        <dbReference type="RefSeq" id="XP_002134434.3"/>
    </source>
</evidence>
<proteinExistence type="predicted"/>
<dbReference type="InParanoid" id="A0A6I8V0T7"/>
<evidence type="ECO:0000313" key="1">
    <source>
        <dbReference type="Proteomes" id="UP000001819"/>
    </source>
</evidence>
<accession>A0A6I8V0T7</accession>
<dbReference type="Proteomes" id="UP000001819">
    <property type="component" value="Chromosome X"/>
</dbReference>
<dbReference type="KEGG" id="dpo:6901764"/>
<sequence length="174" mass="18944">MHDCSLKSFQHEVLIWVVPIKRASSGYFNISFKQALIHTKMKHSFAVVGLLLALYSTQPSTAIGGPCDLMFDSAKAMCESGSIKNNCAEINQGIEAFTKLVQAAQSKFCAFPSPIWLLCKYCKASESESSQLENEGNGTATAGTEIAPAAETVSPPVIRSHRVLEPFKLYTHEA</sequence>
<dbReference type="RefSeq" id="XP_002134434.3">
    <property type="nucleotide sequence ID" value="XM_002134398.3"/>
</dbReference>